<dbReference type="EMBL" id="SPLM01000075">
    <property type="protein sequence ID" value="TMW61899.1"/>
    <property type="molecule type" value="Genomic_DNA"/>
</dbReference>
<keyword evidence="1" id="KW-0812">Transmembrane</keyword>
<dbReference type="InterPro" id="IPR004843">
    <property type="entry name" value="Calcineurin-like_PHP"/>
</dbReference>
<dbReference type="GO" id="GO:0005737">
    <property type="term" value="C:cytoplasm"/>
    <property type="evidence" value="ECO:0007669"/>
    <property type="project" value="TreeGrafter"/>
</dbReference>
<reference evidence="3" key="1">
    <citation type="submission" date="2019-03" db="EMBL/GenBank/DDBJ databases">
        <title>Long read genome sequence of the mycoparasitic Pythium oligandrum ATCC 38472 isolated from sugarbeet rhizosphere.</title>
        <authorList>
            <person name="Gaulin E."/>
        </authorList>
    </citation>
    <scope>NUCLEOTIDE SEQUENCE</scope>
    <source>
        <strain evidence="3">ATCC 38472_TT</strain>
    </source>
</reference>
<sequence length="520" mass="57987">MQVKALLCVQRGGLSAITALSELRVINPDGICSDEYHEVAESLLGIRLCALWGSPASVPFIGDLVLQRFQKSELDGVGPETLQPGNFELLWSQSLTKEADSVVYLFSRQQPQAHLVPDTPGSSKRPLQARSSKKTSLSFKILQLADLHFTGDSNTRCSDPPVGMKPTTCTEALMQSFIHDLLVAEQPDLVVFSGDNVHTSSIELHKAAVDAFTSGVEAMGIPFAIVFGNHDHENGFDKLEILKLVMNKAQSYTERGPTELPGLGNYELAIVAPMDGPWGPKGSEVFRLYLLDSHSNPNVTADPNALPTDYDWIRPQQVEFYRQRAELHRSQNGSLPSVMFFHVPIPEFAAAASKQRYGEHQEAVSSPHVNTNLFSTLVEQNDVKAVFVGHDHLNEYCYLREGIQLCYGGGTGLGRAYGDENFARRARVIEWTMDAKQQRTLTTWKRHFGSVHSVRNVQVLFTEDPSLASSSVMMEWYVFLPAIVTFVCISLLCGRHCWHKRRRQQKKMRDTAMHMVVATD</sequence>
<dbReference type="Gene3D" id="3.60.21.10">
    <property type="match status" value="1"/>
</dbReference>
<dbReference type="PANTHER" id="PTHR32440:SF0">
    <property type="entry name" value="PHOSPHATASE DCR2-RELATED"/>
    <property type="match status" value="1"/>
</dbReference>
<dbReference type="CDD" id="cd07383">
    <property type="entry name" value="MPP_Dcr2"/>
    <property type="match status" value="1"/>
</dbReference>
<organism evidence="3 4">
    <name type="scientific">Pythium oligandrum</name>
    <name type="common">Mycoparasitic fungus</name>
    <dbReference type="NCBI Taxonomy" id="41045"/>
    <lineage>
        <taxon>Eukaryota</taxon>
        <taxon>Sar</taxon>
        <taxon>Stramenopiles</taxon>
        <taxon>Oomycota</taxon>
        <taxon>Peronosporomycetes</taxon>
        <taxon>Pythiales</taxon>
        <taxon>Pythiaceae</taxon>
        <taxon>Pythium</taxon>
    </lineage>
</organism>
<evidence type="ECO:0000313" key="3">
    <source>
        <dbReference type="EMBL" id="TMW61899.1"/>
    </source>
</evidence>
<dbReference type="InterPro" id="IPR029052">
    <property type="entry name" value="Metallo-depent_PP-like"/>
</dbReference>
<dbReference type="GO" id="GO:0016788">
    <property type="term" value="F:hydrolase activity, acting on ester bonds"/>
    <property type="evidence" value="ECO:0007669"/>
    <property type="project" value="TreeGrafter"/>
</dbReference>
<proteinExistence type="predicted"/>
<accession>A0A8K1CED3</accession>
<name>A0A8K1CED3_PYTOL</name>
<gene>
    <name evidence="3" type="ORF">Poli38472_010962</name>
</gene>
<keyword evidence="4" id="KW-1185">Reference proteome</keyword>
<feature type="domain" description="Calcineurin-like phosphoesterase" evidence="2">
    <location>
        <begin position="139"/>
        <end position="392"/>
    </location>
</feature>
<comment type="caution">
    <text evidence="3">The sequence shown here is derived from an EMBL/GenBank/DDBJ whole genome shotgun (WGS) entry which is preliminary data.</text>
</comment>
<dbReference type="SUPFAM" id="SSF56300">
    <property type="entry name" value="Metallo-dependent phosphatases"/>
    <property type="match status" value="1"/>
</dbReference>
<protein>
    <recommendedName>
        <fullName evidence="2">Calcineurin-like phosphoesterase domain-containing protein</fullName>
    </recommendedName>
</protein>
<evidence type="ECO:0000259" key="2">
    <source>
        <dbReference type="Pfam" id="PF00149"/>
    </source>
</evidence>
<keyword evidence="1" id="KW-0472">Membrane</keyword>
<dbReference type="AlphaFoldDB" id="A0A8K1CED3"/>
<dbReference type="PANTHER" id="PTHR32440">
    <property type="entry name" value="PHOSPHATASE DCR2-RELATED-RELATED"/>
    <property type="match status" value="1"/>
</dbReference>
<keyword evidence="1" id="KW-1133">Transmembrane helix</keyword>
<dbReference type="OrthoDB" id="783096at2759"/>
<evidence type="ECO:0000256" key="1">
    <source>
        <dbReference type="SAM" id="Phobius"/>
    </source>
</evidence>
<evidence type="ECO:0000313" key="4">
    <source>
        <dbReference type="Proteomes" id="UP000794436"/>
    </source>
</evidence>
<feature type="transmembrane region" description="Helical" evidence="1">
    <location>
        <begin position="476"/>
        <end position="498"/>
    </location>
</feature>
<dbReference type="Pfam" id="PF00149">
    <property type="entry name" value="Metallophos"/>
    <property type="match status" value="1"/>
</dbReference>
<dbReference type="Proteomes" id="UP000794436">
    <property type="component" value="Unassembled WGS sequence"/>
</dbReference>